<dbReference type="SUPFAM" id="SSF53167">
    <property type="entry name" value="Purine and uridine phosphorylases"/>
    <property type="match status" value="1"/>
</dbReference>
<name>A0A9W9G8S7_9EURO</name>
<dbReference type="Proteomes" id="UP001149165">
    <property type="component" value="Unassembled WGS sequence"/>
</dbReference>
<evidence type="ECO:0000313" key="7">
    <source>
        <dbReference type="Proteomes" id="UP001149165"/>
    </source>
</evidence>
<dbReference type="InterPro" id="IPR002110">
    <property type="entry name" value="Ankyrin_rpt"/>
</dbReference>
<evidence type="ECO:0000256" key="2">
    <source>
        <dbReference type="PROSITE-ProRule" id="PRU00023"/>
    </source>
</evidence>
<evidence type="ECO:0008006" key="8">
    <source>
        <dbReference type="Google" id="ProtNLM"/>
    </source>
</evidence>
<keyword evidence="2" id="KW-0040">ANK repeat</keyword>
<gene>
    <name evidence="6" type="ORF">N7456_002598</name>
</gene>
<accession>A0A9W9G8S7</accession>
<feature type="repeat" description="ANK" evidence="2">
    <location>
        <begin position="944"/>
        <end position="976"/>
    </location>
</feature>
<evidence type="ECO:0000259" key="4">
    <source>
        <dbReference type="Pfam" id="PF22939"/>
    </source>
</evidence>
<dbReference type="OrthoDB" id="195446at2759"/>
<dbReference type="InterPro" id="IPR056884">
    <property type="entry name" value="NPHP3-like_N"/>
</dbReference>
<keyword evidence="1" id="KW-0677">Repeat</keyword>
<organism evidence="6 7">
    <name type="scientific">Penicillium angulare</name>
    <dbReference type="NCBI Taxonomy" id="116970"/>
    <lineage>
        <taxon>Eukaryota</taxon>
        <taxon>Fungi</taxon>
        <taxon>Dikarya</taxon>
        <taxon>Ascomycota</taxon>
        <taxon>Pezizomycotina</taxon>
        <taxon>Eurotiomycetes</taxon>
        <taxon>Eurotiomycetidae</taxon>
        <taxon>Eurotiales</taxon>
        <taxon>Aspergillaceae</taxon>
        <taxon>Penicillium</taxon>
    </lineage>
</organism>
<dbReference type="EMBL" id="JAPQKH010000002">
    <property type="protein sequence ID" value="KAJ5114064.1"/>
    <property type="molecule type" value="Genomic_DNA"/>
</dbReference>
<dbReference type="InterPro" id="IPR027417">
    <property type="entry name" value="P-loop_NTPase"/>
</dbReference>
<dbReference type="InterPro" id="IPR036770">
    <property type="entry name" value="Ankyrin_rpt-contain_sf"/>
</dbReference>
<dbReference type="InterPro" id="IPR035994">
    <property type="entry name" value="Nucleoside_phosphorylase_sf"/>
</dbReference>
<dbReference type="PROSITE" id="PS50088">
    <property type="entry name" value="ANK_REPEAT"/>
    <property type="match status" value="3"/>
</dbReference>
<dbReference type="SMART" id="SM00248">
    <property type="entry name" value="ANK"/>
    <property type="match status" value="4"/>
</dbReference>
<dbReference type="Gene3D" id="3.40.50.300">
    <property type="entry name" value="P-loop containing nucleotide triphosphate hydrolases"/>
    <property type="match status" value="1"/>
</dbReference>
<evidence type="ECO:0000259" key="5">
    <source>
        <dbReference type="Pfam" id="PF24883"/>
    </source>
</evidence>
<feature type="repeat" description="ANK" evidence="2">
    <location>
        <begin position="1023"/>
        <end position="1055"/>
    </location>
</feature>
<evidence type="ECO:0000256" key="1">
    <source>
        <dbReference type="ARBA" id="ARBA00022737"/>
    </source>
</evidence>
<comment type="caution">
    <text evidence="6">The sequence shown here is derived from an EMBL/GenBank/DDBJ whole genome shotgun (WGS) entry which is preliminary data.</text>
</comment>
<dbReference type="SUPFAM" id="SSF52540">
    <property type="entry name" value="P-loop containing nucleoside triphosphate hydrolases"/>
    <property type="match status" value="1"/>
</dbReference>
<feature type="region of interest" description="Disordered" evidence="3">
    <location>
        <begin position="1"/>
        <end position="31"/>
    </location>
</feature>
<dbReference type="Pfam" id="PF24883">
    <property type="entry name" value="NPHP3_N"/>
    <property type="match status" value="1"/>
</dbReference>
<feature type="region of interest" description="Disordered" evidence="3">
    <location>
        <begin position="260"/>
        <end position="284"/>
    </location>
</feature>
<dbReference type="AlphaFoldDB" id="A0A9W9G8S7"/>
<dbReference type="Gene3D" id="1.25.40.20">
    <property type="entry name" value="Ankyrin repeat-containing domain"/>
    <property type="match status" value="2"/>
</dbReference>
<evidence type="ECO:0000313" key="6">
    <source>
        <dbReference type="EMBL" id="KAJ5114064.1"/>
    </source>
</evidence>
<keyword evidence="7" id="KW-1185">Reference proteome</keyword>
<dbReference type="InterPro" id="IPR054471">
    <property type="entry name" value="GPIID_WHD"/>
</dbReference>
<reference evidence="6" key="2">
    <citation type="journal article" date="2023" name="IMA Fungus">
        <title>Comparative genomic study of the Penicillium genus elucidates a diverse pangenome and 15 lateral gene transfer events.</title>
        <authorList>
            <person name="Petersen C."/>
            <person name="Sorensen T."/>
            <person name="Nielsen M.R."/>
            <person name="Sondergaard T.E."/>
            <person name="Sorensen J.L."/>
            <person name="Fitzpatrick D.A."/>
            <person name="Frisvad J.C."/>
            <person name="Nielsen K.L."/>
        </authorList>
    </citation>
    <scope>NUCLEOTIDE SEQUENCE</scope>
    <source>
        <strain evidence="6">IBT 30069</strain>
    </source>
</reference>
<evidence type="ECO:0000256" key="3">
    <source>
        <dbReference type="SAM" id="MobiDB-lite"/>
    </source>
</evidence>
<feature type="domain" description="Nephrocystin 3-like N-terminal" evidence="5">
    <location>
        <begin position="435"/>
        <end position="601"/>
    </location>
</feature>
<dbReference type="GO" id="GO:0003824">
    <property type="term" value="F:catalytic activity"/>
    <property type="evidence" value="ECO:0007669"/>
    <property type="project" value="InterPro"/>
</dbReference>
<proteinExistence type="predicted"/>
<dbReference type="Pfam" id="PF00023">
    <property type="entry name" value="Ank"/>
    <property type="match status" value="1"/>
</dbReference>
<dbReference type="PANTHER" id="PTHR46082:SF11">
    <property type="entry name" value="AAA+ ATPASE DOMAIN-CONTAINING PROTEIN-RELATED"/>
    <property type="match status" value="1"/>
</dbReference>
<dbReference type="PROSITE" id="PS50297">
    <property type="entry name" value="ANK_REP_REGION"/>
    <property type="match status" value="3"/>
</dbReference>
<dbReference type="Pfam" id="PF12796">
    <property type="entry name" value="Ank_2"/>
    <property type="match status" value="1"/>
</dbReference>
<dbReference type="GO" id="GO:0009116">
    <property type="term" value="P:nucleoside metabolic process"/>
    <property type="evidence" value="ECO:0007669"/>
    <property type="project" value="InterPro"/>
</dbReference>
<feature type="domain" description="GPI inositol-deacylase winged helix" evidence="4">
    <location>
        <begin position="712"/>
        <end position="801"/>
    </location>
</feature>
<feature type="repeat" description="ANK" evidence="2">
    <location>
        <begin position="990"/>
        <end position="1022"/>
    </location>
</feature>
<dbReference type="PANTHER" id="PTHR46082">
    <property type="entry name" value="ATP/GTP-BINDING PROTEIN-RELATED"/>
    <property type="match status" value="1"/>
</dbReference>
<sequence>MVERKSTTTQSRRNSPEDAEKSSTGDPEVHSAKLRHSSYTVGWICALSKEQAAAFGMLDKNHPSLPKPPHDHNTYTLGSIGAHNIVIACLPKGRYGTCSASRVAAWMTSTFPSLRVGLMVGIGGGIPPKVRLGDVVVSSPEGEFPGVVQWDMGKAGQSGQFKRTGALNNPPSALLTALSKIETSHVTHDSKISLYLDDLAKRFPKMKSQYTWSPYLKDPLTTEEGLSFLKLKSTVVSLLGIVWKFLLGLLGYLVGGQSLSSPQGSPSEHLASTVDAESSRARRKPGEVRVHYGLIASGNKVIKDVQLRDLINRSLDNSVLCIEMEAAGLMNDFPCIVIRGICDYADSKKNDSWQEYAAAVAAAYAKELLEYLPPGDIEKERTLKEISDALSRTEAKVEDVKFTLSRKEDHEVLDWLMPLSYGHQQSQSLNLRQSGTGQWFLSSPQYQHWLESSNQTLFCPGMPGAGKTILTATVIDDLMKKFTQNLNFGIAYIYFNYSRKGEQSIEILAASLLKQLSVSRPSLPEGLTDLYEKHKNKQTRPSFYEIQKILISVITGYHTVFIVVDALDECQEESSNCRSRFIAEIFHLQKQANINIFATSRDYLQITEKFQDGLKIDIRAHDEDVRSYLREKIQHSNSPTLASHSDEIEKQIIAAVGGMFLLARLYFESIRNKTTARKLRDALKDLPRGYQAYDDAYRRAMQRIKDQDQDCEELAMRALSWIVCAKRQLTIDELGHGLAVEAGDTDLWEDNIPQLRDIISVCAGLVTVEEGPSSRPDRWWPEGERNVPKVVRLVHFTTQEYFERTWRDWFPDAEGYLTQSCACYLSFRSLENERYLAGNKSQTHQFSDRYKLYDYCARNWGHHARASSTICPAVLKFLDSRVGVELSSHPLTDSSGFLVQNRRPRSTGLHLAAYFGLEEVVKKLTEESFRVNGNCKDLDLEDLTGQRPLSWAARNGHAAVVKQLLELGATQHSTESAVGDELLGYYTYRDGRSPLALAAYHGHVAVVKVLIEKKADLESKDLYERSPLSLAAAQGHEAVVKLLVQNKAYLESKDRDGKTPLLLAVGGNMAKWLNSY</sequence>
<dbReference type="Gene3D" id="3.40.50.1580">
    <property type="entry name" value="Nucleoside phosphorylase domain"/>
    <property type="match status" value="1"/>
</dbReference>
<reference evidence="6" key="1">
    <citation type="submission" date="2022-11" db="EMBL/GenBank/DDBJ databases">
        <authorList>
            <person name="Petersen C."/>
        </authorList>
    </citation>
    <scope>NUCLEOTIDE SEQUENCE</scope>
    <source>
        <strain evidence="6">IBT 30069</strain>
    </source>
</reference>
<dbReference type="Pfam" id="PF22939">
    <property type="entry name" value="WHD_GPIID"/>
    <property type="match status" value="1"/>
</dbReference>
<dbReference type="InterPro" id="IPR053137">
    <property type="entry name" value="NLR-like"/>
</dbReference>
<dbReference type="SUPFAM" id="SSF48403">
    <property type="entry name" value="Ankyrin repeat"/>
    <property type="match status" value="1"/>
</dbReference>
<protein>
    <recommendedName>
        <fullName evidence="8">Nucleoside phosphorylase domain-containing protein</fullName>
    </recommendedName>
</protein>
<feature type="compositionally biased region" description="Basic and acidic residues" evidence="3">
    <location>
        <begin position="14"/>
        <end position="31"/>
    </location>
</feature>